<proteinExistence type="predicted"/>
<accession>H3ATL5</accession>
<name>H3ATL5_LATCH</name>
<dbReference type="AlphaFoldDB" id="H3ATL5"/>
<feature type="domain" description="HAT C-terminal dimerisation" evidence="1">
    <location>
        <begin position="699"/>
        <end position="729"/>
    </location>
</feature>
<organism evidence="3 4">
    <name type="scientific">Latimeria chalumnae</name>
    <name type="common">Coelacanth</name>
    <dbReference type="NCBI Taxonomy" id="7897"/>
    <lineage>
        <taxon>Eukaryota</taxon>
        <taxon>Metazoa</taxon>
        <taxon>Chordata</taxon>
        <taxon>Craniata</taxon>
        <taxon>Vertebrata</taxon>
        <taxon>Euteleostomi</taxon>
        <taxon>Coelacanthiformes</taxon>
        <taxon>Coelacanthidae</taxon>
        <taxon>Latimeria</taxon>
    </lineage>
</organism>
<dbReference type="Pfam" id="PF14291">
    <property type="entry name" value="DUF4371"/>
    <property type="match status" value="1"/>
</dbReference>
<protein>
    <recommendedName>
        <fullName evidence="5">TTF-type domain-containing protein</fullName>
    </recommendedName>
</protein>
<evidence type="ECO:0000259" key="1">
    <source>
        <dbReference type="Pfam" id="PF05699"/>
    </source>
</evidence>
<evidence type="ECO:0000259" key="2">
    <source>
        <dbReference type="Pfam" id="PF14291"/>
    </source>
</evidence>
<dbReference type="OMA" id="RWEILAN"/>
<dbReference type="STRING" id="7897.ENSLACP00000012986"/>
<sequence>NAINLTAAVGPNFENDSYKTDLDTILHSISNTSVNVNNISERNFEENDSASLGLNFNNPHSWPNMTDKLRCCLVEHEPEQRKDADFTLSTSSDERQFSRDWFIKTLPNGETVECKWLMYSETQRAVFCFPCMLFGKKSPSTPNIANPKRGFSDWKHLNPRIGEHENSLEHRQSYLSWRSFEMNIKHGTGIDSGLQRTLSAEKEKWRTILKIILDAVIFYAKNNLALWGSSDIIGQSNSGIFLNLLEMISHYNPELAVRISNHKKGRVSYFSPAIQNEFINLFGNLRQELISRIKETKYYSIIFDCTPDTAHKEQLCEIIRYVRIVDGQCSVDFINMTEKTGSGLALEIEQKLSNDGLDKANIHGQGYDNGANMAGKYSGVQTRLKQVDNYARFVPCAAHSLNLVGVHAASSSVDMVSFFGTVQRLFNFFVSSTSRWEILANILKITLKGHSDTRWSSKAHAIKSLSRQLPGILQALQEISKQTSCPEMVSTAESLMLQINFKFICTLLMWDNIDCVSQALQTKGLSVDQAAKLINGLWNGLQHIRDEGVDAIMKDSANHAQSMYLSSEFPKKRNRKERRLDSDEAQDEGFNITTEQAFKIQFNNVIDALNAQLQWRYKTLSEISSDFEFLTGPALSNMPLSQIKKCATDLAMKYPKDLHATEIVTEIESFKFQAVAILPDCCTATPQALLNLIHQWCLSAAYPNIEIALRIFLTLPVTVASCERSFSKLK</sequence>
<feature type="domain" description="DUF4371" evidence="2">
    <location>
        <begin position="176"/>
        <end position="379"/>
    </location>
</feature>
<dbReference type="InterPro" id="IPR008906">
    <property type="entry name" value="HATC_C_dom"/>
</dbReference>
<dbReference type="InterPro" id="IPR025398">
    <property type="entry name" value="DUF4371"/>
</dbReference>
<dbReference type="Pfam" id="PF05699">
    <property type="entry name" value="Dimer_Tnp_hAT"/>
    <property type="match status" value="1"/>
</dbReference>
<dbReference type="InParanoid" id="H3ATL5"/>
<dbReference type="InterPro" id="IPR012337">
    <property type="entry name" value="RNaseH-like_sf"/>
</dbReference>
<reference evidence="3" key="3">
    <citation type="submission" date="2025-09" db="UniProtKB">
        <authorList>
            <consortium name="Ensembl"/>
        </authorList>
    </citation>
    <scope>IDENTIFICATION</scope>
</reference>
<dbReference type="Proteomes" id="UP000008672">
    <property type="component" value="Unassembled WGS sequence"/>
</dbReference>
<evidence type="ECO:0000313" key="3">
    <source>
        <dbReference type="Ensembl" id="ENSLACP00000012986.1"/>
    </source>
</evidence>
<reference evidence="3" key="2">
    <citation type="submission" date="2025-08" db="UniProtKB">
        <authorList>
            <consortium name="Ensembl"/>
        </authorList>
    </citation>
    <scope>IDENTIFICATION</scope>
</reference>
<dbReference type="PANTHER" id="PTHR45749">
    <property type="match status" value="1"/>
</dbReference>
<dbReference type="Ensembl" id="ENSLACT00000013081.1">
    <property type="protein sequence ID" value="ENSLACP00000012986.1"/>
    <property type="gene ID" value="ENSLACG00000011440.1"/>
</dbReference>
<dbReference type="eggNOG" id="ENOG502QPQD">
    <property type="taxonomic scope" value="Eukaryota"/>
</dbReference>
<dbReference type="HOGENOM" id="CLU_006175_4_3_1"/>
<dbReference type="PANTHER" id="PTHR45749:SF35">
    <property type="entry name" value="AC-LIKE TRANSPOSASE-RELATED"/>
    <property type="match status" value="1"/>
</dbReference>
<keyword evidence="4" id="KW-1185">Reference proteome</keyword>
<dbReference type="GO" id="GO:0046983">
    <property type="term" value="F:protein dimerization activity"/>
    <property type="evidence" value="ECO:0007669"/>
    <property type="project" value="InterPro"/>
</dbReference>
<evidence type="ECO:0000313" key="4">
    <source>
        <dbReference type="Proteomes" id="UP000008672"/>
    </source>
</evidence>
<dbReference type="EMBL" id="AFYH01135549">
    <property type="status" value="NOT_ANNOTATED_CDS"/>
    <property type="molecule type" value="Genomic_DNA"/>
</dbReference>
<dbReference type="GeneTree" id="ENSGT00940000154356"/>
<evidence type="ECO:0008006" key="5">
    <source>
        <dbReference type="Google" id="ProtNLM"/>
    </source>
</evidence>
<reference evidence="4" key="1">
    <citation type="submission" date="2011-08" db="EMBL/GenBank/DDBJ databases">
        <title>The draft genome of Latimeria chalumnae.</title>
        <authorList>
            <person name="Di Palma F."/>
            <person name="Alfoldi J."/>
            <person name="Johnson J."/>
            <person name="Berlin A."/>
            <person name="Gnerre S."/>
            <person name="Jaffe D."/>
            <person name="MacCallum I."/>
            <person name="Young S."/>
            <person name="Walker B.J."/>
            <person name="Lander E."/>
            <person name="Lindblad-Toh K."/>
        </authorList>
    </citation>
    <scope>NUCLEOTIDE SEQUENCE [LARGE SCALE GENOMIC DNA]</scope>
    <source>
        <strain evidence="4">Wild caught</strain>
    </source>
</reference>
<dbReference type="SUPFAM" id="SSF53098">
    <property type="entry name" value="Ribonuclease H-like"/>
    <property type="match status" value="1"/>
</dbReference>